<comment type="caution">
    <text evidence="2">The sequence shown here is derived from an EMBL/GenBank/DDBJ whole genome shotgun (WGS) entry which is preliminary data.</text>
</comment>
<evidence type="ECO:0000259" key="1">
    <source>
        <dbReference type="PROSITE" id="PS50076"/>
    </source>
</evidence>
<dbReference type="Pfam" id="PF01556">
    <property type="entry name" value="DnaJ_C"/>
    <property type="match status" value="1"/>
</dbReference>
<name>A0ABT5HWA3_9CAUL</name>
<dbReference type="RefSeq" id="WP_272748829.1">
    <property type="nucleotide sequence ID" value="NZ_JAQQKX010000011.1"/>
</dbReference>
<sequence>MNRSSALALLDLGDDASLDHIQSAFRKRAKQAHPDLNGGTDAHLRRLILARDLLLRQLKTGVNPTETIDELADPAEILRLTPEQAVNGGVIVQDVPMPLELIRDNGPNRSLMHTRSLRIALPKGLRHGDRLRLKASRAGTAEHLFRIEITRDERMHVAGNDLWMTAEVDARRVSGGGPVSIDTPHGPQDLFLGRTTDGACLCLKGLGLPATATHAAGDLYVRLAATALPARPASDLLSEFHKRWA</sequence>
<evidence type="ECO:0000313" key="3">
    <source>
        <dbReference type="Proteomes" id="UP001214854"/>
    </source>
</evidence>
<dbReference type="InterPro" id="IPR008971">
    <property type="entry name" value="HSP40/DnaJ_pept-bd"/>
</dbReference>
<dbReference type="Gene3D" id="2.60.260.20">
    <property type="entry name" value="Urease metallochaperone UreE, N-terminal domain"/>
    <property type="match status" value="1"/>
</dbReference>
<dbReference type="SMART" id="SM00271">
    <property type="entry name" value="DnaJ"/>
    <property type="match status" value="1"/>
</dbReference>
<dbReference type="InterPro" id="IPR036869">
    <property type="entry name" value="J_dom_sf"/>
</dbReference>
<dbReference type="CDD" id="cd06257">
    <property type="entry name" value="DnaJ"/>
    <property type="match status" value="1"/>
</dbReference>
<reference evidence="2 3" key="1">
    <citation type="submission" date="2023-01" db="EMBL/GenBank/DDBJ databases">
        <title>Novel species of the genus Asticcacaulis isolated from rivers.</title>
        <authorList>
            <person name="Lu H."/>
        </authorList>
    </citation>
    <scope>NUCLEOTIDE SEQUENCE [LARGE SCALE GENOMIC DNA]</scope>
    <source>
        <strain evidence="2 3">BYS171W</strain>
    </source>
</reference>
<dbReference type="InterPro" id="IPR002939">
    <property type="entry name" value="DnaJ_C"/>
</dbReference>
<protein>
    <submittedName>
        <fullName evidence="2">DnaJ C-terminal domain-containing protein</fullName>
    </submittedName>
</protein>
<proteinExistence type="predicted"/>
<dbReference type="EMBL" id="JAQQKX010000011">
    <property type="protein sequence ID" value="MDC7684356.1"/>
    <property type="molecule type" value="Genomic_DNA"/>
</dbReference>
<dbReference type="InterPro" id="IPR001623">
    <property type="entry name" value="DnaJ_domain"/>
</dbReference>
<dbReference type="PROSITE" id="PS50076">
    <property type="entry name" value="DNAJ_2"/>
    <property type="match status" value="1"/>
</dbReference>
<dbReference type="SUPFAM" id="SSF46565">
    <property type="entry name" value="Chaperone J-domain"/>
    <property type="match status" value="1"/>
</dbReference>
<accession>A0ABT5HWA3</accession>
<dbReference type="Proteomes" id="UP001214854">
    <property type="component" value="Unassembled WGS sequence"/>
</dbReference>
<evidence type="ECO:0000313" key="2">
    <source>
        <dbReference type="EMBL" id="MDC7684356.1"/>
    </source>
</evidence>
<gene>
    <name evidence="2" type="ORF">PQU92_13795</name>
</gene>
<dbReference type="SUPFAM" id="SSF49493">
    <property type="entry name" value="HSP40/DnaJ peptide-binding domain"/>
    <property type="match status" value="1"/>
</dbReference>
<dbReference type="Gene3D" id="1.10.287.110">
    <property type="entry name" value="DnaJ domain"/>
    <property type="match status" value="1"/>
</dbReference>
<organism evidence="2 3">
    <name type="scientific">Asticcacaulis aquaticus</name>
    <dbReference type="NCBI Taxonomy" id="2984212"/>
    <lineage>
        <taxon>Bacteria</taxon>
        <taxon>Pseudomonadati</taxon>
        <taxon>Pseudomonadota</taxon>
        <taxon>Alphaproteobacteria</taxon>
        <taxon>Caulobacterales</taxon>
        <taxon>Caulobacteraceae</taxon>
        <taxon>Asticcacaulis</taxon>
    </lineage>
</organism>
<feature type="domain" description="J" evidence="1">
    <location>
        <begin position="5"/>
        <end position="72"/>
    </location>
</feature>
<keyword evidence="3" id="KW-1185">Reference proteome</keyword>